<organism evidence="1 2">
    <name type="scientific">Microvirga aerophila</name>
    <dbReference type="NCBI Taxonomy" id="670291"/>
    <lineage>
        <taxon>Bacteria</taxon>
        <taxon>Pseudomonadati</taxon>
        <taxon>Pseudomonadota</taxon>
        <taxon>Alphaproteobacteria</taxon>
        <taxon>Hyphomicrobiales</taxon>
        <taxon>Methylobacteriaceae</taxon>
        <taxon>Microvirga</taxon>
    </lineage>
</organism>
<dbReference type="RefSeq" id="WP_114188803.1">
    <property type="nucleotide sequence ID" value="NZ_BJYU01000125.1"/>
</dbReference>
<sequence>MSTSILSLVHAGHSIPVGQLTPEHIHTAKKKIQTILSKAGITTFIGGIDLSANEDENGAFEPYYQIQSWISAPTEQIRHAERQLRKLFPRSEYTPRPVKILPWDGNPAAIVYTLKSTFVRRVSYDRAASDDGSRHACRNTRDRPLRVEQEIELMIALDRAGLHSRLLLGGCRVVRTVNGPMIRPITTRQHGNSNQ</sequence>
<dbReference type="EMBL" id="BJYU01000125">
    <property type="protein sequence ID" value="GEO17782.1"/>
    <property type="molecule type" value="Genomic_DNA"/>
</dbReference>
<evidence type="ECO:0000313" key="2">
    <source>
        <dbReference type="Proteomes" id="UP000321085"/>
    </source>
</evidence>
<proteinExistence type="predicted"/>
<accession>A0A512C0Q0</accession>
<dbReference type="Proteomes" id="UP000321085">
    <property type="component" value="Unassembled WGS sequence"/>
</dbReference>
<keyword evidence="2" id="KW-1185">Reference proteome</keyword>
<comment type="caution">
    <text evidence="1">The sequence shown here is derived from an EMBL/GenBank/DDBJ whole genome shotgun (WGS) entry which is preliminary data.</text>
</comment>
<protein>
    <submittedName>
        <fullName evidence="1">Uncharacterized protein</fullName>
    </submittedName>
</protein>
<reference evidence="1 2" key="1">
    <citation type="submission" date="2019-07" db="EMBL/GenBank/DDBJ databases">
        <title>Whole genome shotgun sequence of Microvirga aerophila NBRC 106136.</title>
        <authorList>
            <person name="Hosoyama A."/>
            <person name="Uohara A."/>
            <person name="Ohji S."/>
            <person name="Ichikawa N."/>
        </authorList>
    </citation>
    <scope>NUCLEOTIDE SEQUENCE [LARGE SCALE GENOMIC DNA]</scope>
    <source>
        <strain evidence="1 2">NBRC 106136</strain>
    </source>
</reference>
<dbReference type="OrthoDB" id="8450408at2"/>
<dbReference type="AlphaFoldDB" id="A0A512C0Q0"/>
<name>A0A512C0Q0_9HYPH</name>
<gene>
    <name evidence="1" type="ORF">MAE02_54780</name>
</gene>
<evidence type="ECO:0000313" key="1">
    <source>
        <dbReference type="EMBL" id="GEO17782.1"/>
    </source>
</evidence>